<dbReference type="InterPro" id="IPR023346">
    <property type="entry name" value="Lysozyme-like_dom_sf"/>
</dbReference>
<dbReference type="GO" id="GO:0008955">
    <property type="term" value="F:peptidoglycan glycosyltransferase activity"/>
    <property type="evidence" value="ECO:0007669"/>
    <property type="project" value="UniProtKB-EC"/>
</dbReference>
<dbReference type="HOGENOM" id="CLU_006354_7_3_5"/>
<dbReference type="GO" id="GO:0030288">
    <property type="term" value="C:outer membrane-bounded periplasmic space"/>
    <property type="evidence" value="ECO:0007669"/>
    <property type="project" value="TreeGrafter"/>
</dbReference>
<dbReference type="SUPFAM" id="SSF53955">
    <property type="entry name" value="Lysozyme-like"/>
    <property type="match status" value="1"/>
</dbReference>
<evidence type="ECO:0000256" key="5">
    <source>
        <dbReference type="ARBA" id="ARBA00022670"/>
    </source>
</evidence>
<dbReference type="InterPro" id="IPR012338">
    <property type="entry name" value="Beta-lactam/transpept-like"/>
</dbReference>
<evidence type="ECO:0000256" key="8">
    <source>
        <dbReference type="ARBA" id="ARBA00022801"/>
    </source>
</evidence>
<protein>
    <recommendedName>
        <fullName evidence="10">peptidoglycan glycosyltransferase</fullName>
        <ecNumber evidence="10">2.4.99.28</ecNumber>
    </recommendedName>
</protein>
<proteinExistence type="inferred from homology"/>
<dbReference type="InterPro" id="IPR050396">
    <property type="entry name" value="Glycosyltr_51/Transpeptidase"/>
</dbReference>
<dbReference type="eggNOG" id="COG4953">
    <property type="taxonomic scope" value="Bacteria"/>
</dbReference>
<evidence type="ECO:0000256" key="1">
    <source>
        <dbReference type="ARBA" id="ARBA00004752"/>
    </source>
</evidence>
<dbReference type="GO" id="GO:0004180">
    <property type="term" value="F:carboxypeptidase activity"/>
    <property type="evidence" value="ECO:0007669"/>
    <property type="project" value="UniProtKB-KW"/>
</dbReference>
<keyword evidence="6" id="KW-0328">Glycosyltransferase</keyword>
<dbReference type="GO" id="GO:0006508">
    <property type="term" value="P:proteolysis"/>
    <property type="evidence" value="ECO:0007669"/>
    <property type="project" value="UniProtKB-KW"/>
</dbReference>
<dbReference type="Gene3D" id="3.40.710.10">
    <property type="entry name" value="DD-peptidase/beta-lactamase superfamily"/>
    <property type="match status" value="1"/>
</dbReference>
<dbReference type="Pfam" id="PF00912">
    <property type="entry name" value="Transgly"/>
    <property type="match status" value="1"/>
</dbReference>
<dbReference type="PANTHER" id="PTHR32282">
    <property type="entry name" value="BINDING PROTEIN TRANSPEPTIDASE, PUTATIVE-RELATED"/>
    <property type="match status" value="1"/>
</dbReference>
<organism evidence="15 16">
    <name type="scientific">Fulvimarina pelagi HTCC2506</name>
    <dbReference type="NCBI Taxonomy" id="314231"/>
    <lineage>
        <taxon>Bacteria</taxon>
        <taxon>Pseudomonadati</taxon>
        <taxon>Pseudomonadota</taxon>
        <taxon>Alphaproteobacteria</taxon>
        <taxon>Hyphomicrobiales</taxon>
        <taxon>Aurantimonadaceae</taxon>
        <taxon>Fulvimarina</taxon>
    </lineage>
</organism>
<feature type="domain" description="Penicillin-binding protein transpeptidase" evidence="12">
    <location>
        <begin position="315"/>
        <end position="539"/>
    </location>
</feature>
<evidence type="ECO:0000256" key="9">
    <source>
        <dbReference type="ARBA" id="ARBA00023268"/>
    </source>
</evidence>
<evidence type="ECO:0000256" key="11">
    <source>
        <dbReference type="ARBA" id="ARBA00049902"/>
    </source>
</evidence>
<evidence type="ECO:0000313" key="16">
    <source>
        <dbReference type="Proteomes" id="UP000004310"/>
    </source>
</evidence>
<dbReference type="NCBIfam" id="TIGR02073">
    <property type="entry name" value="PBP_1c"/>
    <property type="match status" value="1"/>
</dbReference>
<dbReference type="InterPro" id="IPR036950">
    <property type="entry name" value="PBP_transglycosylase"/>
</dbReference>
<feature type="domain" description="Penicillin-binding C-terminal" evidence="14">
    <location>
        <begin position="653"/>
        <end position="713"/>
    </location>
</feature>
<dbReference type="Pfam" id="PF06832">
    <property type="entry name" value="BiPBP_C"/>
    <property type="match status" value="1"/>
</dbReference>
<name>Q0G411_9HYPH</name>
<dbReference type="Gene3D" id="1.10.3810.10">
    <property type="entry name" value="Biosynthetic peptidoglycan transglycosylase-like"/>
    <property type="match status" value="1"/>
</dbReference>
<dbReference type="InterPro" id="IPR011815">
    <property type="entry name" value="PBP_1c"/>
</dbReference>
<keyword evidence="16" id="KW-1185">Reference proteome</keyword>
<dbReference type="InterPro" id="IPR001460">
    <property type="entry name" value="PCN-bd_Tpept"/>
</dbReference>
<reference evidence="15 16" key="1">
    <citation type="journal article" date="2010" name="J. Bacteriol.">
        <title>Genome sequence of Fulvimarina pelagi HTCC2506T, a Mn(II)-oxidizing alphaproteobacterium possessing an aerobic anoxygenic photosynthetic gene cluster and Xanthorhodopsin.</title>
        <authorList>
            <person name="Kang I."/>
            <person name="Oh H.M."/>
            <person name="Lim S.I."/>
            <person name="Ferriera S."/>
            <person name="Giovannoni S.J."/>
            <person name="Cho J.C."/>
        </authorList>
    </citation>
    <scope>NUCLEOTIDE SEQUENCE [LARGE SCALE GENOMIC DNA]</scope>
    <source>
        <strain evidence="15 16">HTCC2506</strain>
    </source>
</reference>
<dbReference type="GO" id="GO:0008658">
    <property type="term" value="F:penicillin binding"/>
    <property type="evidence" value="ECO:0007669"/>
    <property type="project" value="InterPro"/>
</dbReference>
<dbReference type="STRING" id="217511.GCA_001463845_02970"/>
<keyword evidence="8" id="KW-0378">Hydrolase</keyword>
<gene>
    <name evidence="15" type="ORF">FP2506_14594</name>
</gene>
<evidence type="ECO:0000256" key="6">
    <source>
        <dbReference type="ARBA" id="ARBA00022676"/>
    </source>
</evidence>
<dbReference type="EC" id="2.4.99.28" evidence="10"/>
<dbReference type="PANTHER" id="PTHR32282:SF15">
    <property type="entry name" value="PENICILLIN-BINDING PROTEIN 1C"/>
    <property type="match status" value="1"/>
</dbReference>
<keyword evidence="4" id="KW-0121">Carboxypeptidase</keyword>
<dbReference type="GO" id="GO:0009252">
    <property type="term" value="P:peptidoglycan biosynthetic process"/>
    <property type="evidence" value="ECO:0007669"/>
    <property type="project" value="UniProtKB-UniPathway"/>
</dbReference>
<dbReference type="RefSeq" id="WP_007068043.1">
    <property type="nucleotide sequence ID" value="NZ_DS022272.1"/>
</dbReference>
<dbReference type="EMBL" id="AATP01000002">
    <property type="protein sequence ID" value="EAU41670.1"/>
    <property type="molecule type" value="Genomic_DNA"/>
</dbReference>
<feature type="domain" description="Glycosyl transferase family 51" evidence="13">
    <location>
        <begin position="63"/>
        <end position="238"/>
    </location>
</feature>
<evidence type="ECO:0000256" key="10">
    <source>
        <dbReference type="ARBA" id="ARBA00044770"/>
    </source>
</evidence>
<dbReference type="InterPro" id="IPR009647">
    <property type="entry name" value="PBP_C"/>
</dbReference>
<keyword evidence="9" id="KW-0511">Multifunctional enzyme</keyword>
<evidence type="ECO:0000313" key="15">
    <source>
        <dbReference type="EMBL" id="EAU41670.1"/>
    </source>
</evidence>
<evidence type="ECO:0000259" key="13">
    <source>
        <dbReference type="Pfam" id="PF00912"/>
    </source>
</evidence>
<keyword evidence="7 15" id="KW-0808">Transferase</keyword>
<keyword evidence="5" id="KW-0645">Protease</keyword>
<comment type="catalytic activity">
    <reaction evidence="11">
        <text>[GlcNAc-(1-&gt;4)-Mur2Ac(oyl-L-Ala-gamma-D-Glu-L-Lys-D-Ala-D-Ala)](n)-di-trans,octa-cis-undecaprenyl diphosphate + beta-D-GlcNAc-(1-&gt;4)-Mur2Ac(oyl-L-Ala-gamma-D-Glu-L-Lys-D-Ala-D-Ala)-di-trans,octa-cis-undecaprenyl diphosphate = [GlcNAc-(1-&gt;4)-Mur2Ac(oyl-L-Ala-gamma-D-Glu-L-Lys-D-Ala-D-Ala)](n+1)-di-trans,octa-cis-undecaprenyl diphosphate + di-trans,octa-cis-undecaprenyl diphosphate + H(+)</text>
        <dbReference type="Rhea" id="RHEA:23708"/>
        <dbReference type="Rhea" id="RHEA-COMP:9602"/>
        <dbReference type="Rhea" id="RHEA-COMP:9603"/>
        <dbReference type="ChEBI" id="CHEBI:15378"/>
        <dbReference type="ChEBI" id="CHEBI:58405"/>
        <dbReference type="ChEBI" id="CHEBI:60033"/>
        <dbReference type="ChEBI" id="CHEBI:78435"/>
        <dbReference type="EC" id="2.4.99.28"/>
    </reaction>
</comment>
<comment type="caution">
    <text evidence="15">The sequence shown here is derived from an EMBL/GenBank/DDBJ whole genome shotgun (WGS) entry which is preliminary data.</text>
</comment>
<evidence type="ECO:0000256" key="7">
    <source>
        <dbReference type="ARBA" id="ARBA00022679"/>
    </source>
</evidence>
<evidence type="ECO:0000259" key="14">
    <source>
        <dbReference type="Pfam" id="PF06832"/>
    </source>
</evidence>
<dbReference type="InterPro" id="IPR001264">
    <property type="entry name" value="Glyco_trans_51"/>
</dbReference>
<sequence>MTSAKKRPKRLKWNGLAALVTTLVVLGLSTWGWLAFERAVETRIAAIEEPDTGVEVVDRDGELLRAFATDDGTWRLAADVSDVDPRFLRMLVAWEDKRFAEHAGVDPLAFVRAAWQSLTHGRIVSGGSTLTMQVARMLSGLPTGSIEAKFEQILVATALERVRTKDEILTLYLRLAPYGGNLEGVRAASLAYFGREPKQMTAAEAALLVAMPQSPERFRPDRFPERAKKARDRVLARMEELGVIDEDTAARGLREATSEGRGALPMLAAHAAGRLHAASPERDRIRLTVNRSIQERLETYARTKAKTLRKPVSLAILVADAETGEILGDVGSPDMFDRERQGFVDLTRAKRSPGSTLKPLIYGLAFERGIAHPESLVDDSPAGFAGYNPQNFDKTFEGVITARKALQMSRNLPAVELLSAVGPARLVYRMRRSGAEPELGDRSLPGLAIGLGGIGLSLEDLVQIYCGLANGGVAMPLHIEAKDGISFRTGGRRILSAQAAWYVASVLAGAPTTAKGSPGEIAHKTGTSYGYRDAWTIGYDGKHVVGIWMGRPDGAPVSGLVGETLALPVLRDVFARLGPVERLAGPPPGILASSGGGLPPPLRRVGRAAALLTSGLEPEIVYPPIDARIELGLVRAATGGDGAPAEKAPTRGGGAQLFLKVRNGKPPFTWFVDGAPIGQGTLERQSAVAIAEPGFLDISVVDAVGAAARTSVRVE</sequence>
<evidence type="ECO:0000256" key="4">
    <source>
        <dbReference type="ARBA" id="ARBA00022645"/>
    </source>
</evidence>
<comment type="similarity">
    <text evidence="3">In the N-terminal section; belongs to the glycosyltransferase 51 family.</text>
</comment>
<accession>Q0G411</accession>
<evidence type="ECO:0000256" key="2">
    <source>
        <dbReference type="ARBA" id="ARBA00007090"/>
    </source>
</evidence>
<dbReference type="SUPFAM" id="SSF56601">
    <property type="entry name" value="beta-lactamase/transpeptidase-like"/>
    <property type="match status" value="1"/>
</dbReference>
<evidence type="ECO:0000256" key="3">
    <source>
        <dbReference type="ARBA" id="ARBA00007739"/>
    </source>
</evidence>
<dbReference type="Proteomes" id="UP000004310">
    <property type="component" value="Unassembled WGS sequence"/>
</dbReference>
<evidence type="ECO:0000259" key="12">
    <source>
        <dbReference type="Pfam" id="PF00905"/>
    </source>
</evidence>
<dbReference type="AlphaFoldDB" id="Q0G411"/>
<comment type="pathway">
    <text evidence="1">Cell wall biogenesis; peptidoglycan biosynthesis.</text>
</comment>
<comment type="similarity">
    <text evidence="2">In the C-terminal section; belongs to the transpeptidase family.</text>
</comment>
<dbReference type="Pfam" id="PF00905">
    <property type="entry name" value="Transpeptidase"/>
    <property type="match status" value="1"/>
</dbReference>
<dbReference type="UniPathway" id="UPA00219"/>